<evidence type="ECO:0000256" key="4">
    <source>
        <dbReference type="ARBA" id="ARBA00022842"/>
    </source>
</evidence>
<gene>
    <name evidence="8" type="ORF">EI42_00617</name>
</gene>
<evidence type="ECO:0000313" key="8">
    <source>
        <dbReference type="EMBL" id="PZW36443.1"/>
    </source>
</evidence>
<dbReference type="InterPro" id="IPR002716">
    <property type="entry name" value="PIN_dom"/>
</dbReference>
<keyword evidence="9" id="KW-1185">Reference proteome</keyword>
<feature type="transmembrane region" description="Helical" evidence="6">
    <location>
        <begin position="111"/>
        <end position="130"/>
    </location>
</feature>
<reference evidence="8 9" key="1">
    <citation type="submission" date="2018-06" db="EMBL/GenBank/DDBJ databases">
        <title>Genomic Encyclopedia of Archaeal and Bacterial Type Strains, Phase II (KMG-II): from individual species to whole genera.</title>
        <authorList>
            <person name="Goeker M."/>
        </authorList>
    </citation>
    <scope>NUCLEOTIDE SEQUENCE [LARGE SCALE GENOMIC DNA]</scope>
    <source>
        <strain evidence="8 9">ATCC BAA-1881</strain>
    </source>
</reference>
<keyword evidence="4" id="KW-0460">Magnesium</keyword>
<evidence type="ECO:0000256" key="5">
    <source>
        <dbReference type="SAM" id="MobiDB-lite"/>
    </source>
</evidence>
<evidence type="ECO:0000256" key="2">
    <source>
        <dbReference type="ARBA" id="ARBA00022722"/>
    </source>
</evidence>
<accession>A0A326UV66</accession>
<keyword evidence="6" id="KW-0472">Membrane</keyword>
<evidence type="ECO:0000313" key="9">
    <source>
        <dbReference type="Proteomes" id="UP000248806"/>
    </source>
</evidence>
<keyword evidence="3" id="KW-0378">Hydrolase</keyword>
<organism evidence="8 9">
    <name type="scientific">Thermosporothrix hazakensis</name>
    <dbReference type="NCBI Taxonomy" id="644383"/>
    <lineage>
        <taxon>Bacteria</taxon>
        <taxon>Bacillati</taxon>
        <taxon>Chloroflexota</taxon>
        <taxon>Ktedonobacteria</taxon>
        <taxon>Ktedonobacterales</taxon>
        <taxon>Thermosporotrichaceae</taxon>
        <taxon>Thermosporothrix</taxon>
    </lineage>
</organism>
<dbReference type="InterPro" id="IPR029060">
    <property type="entry name" value="PIN-like_dom_sf"/>
</dbReference>
<protein>
    <submittedName>
        <fullName evidence="8">Uncharacterized protein YacL</fullName>
    </submittedName>
</protein>
<feature type="transmembrane region" description="Helical" evidence="6">
    <location>
        <begin position="80"/>
        <end position="99"/>
    </location>
</feature>
<dbReference type="EMBL" id="QKUF01000001">
    <property type="protein sequence ID" value="PZW36443.1"/>
    <property type="molecule type" value="Genomic_DNA"/>
</dbReference>
<dbReference type="GO" id="GO:0016787">
    <property type="term" value="F:hydrolase activity"/>
    <property type="evidence" value="ECO:0007669"/>
    <property type="project" value="UniProtKB-KW"/>
</dbReference>
<feature type="compositionally biased region" description="Polar residues" evidence="5">
    <location>
        <begin position="370"/>
        <end position="394"/>
    </location>
</feature>
<dbReference type="Gene3D" id="3.40.50.1010">
    <property type="entry name" value="5'-nuclease"/>
    <property type="match status" value="1"/>
</dbReference>
<dbReference type="RefSeq" id="WP_170142308.1">
    <property type="nucleotide sequence ID" value="NZ_BIFX01000001.1"/>
</dbReference>
<feature type="region of interest" description="Disordered" evidence="5">
    <location>
        <begin position="368"/>
        <end position="394"/>
    </location>
</feature>
<feature type="region of interest" description="Disordered" evidence="5">
    <location>
        <begin position="147"/>
        <end position="179"/>
    </location>
</feature>
<dbReference type="Proteomes" id="UP000248806">
    <property type="component" value="Unassembled WGS sequence"/>
</dbReference>
<dbReference type="CDD" id="cd09877">
    <property type="entry name" value="PIN_YacL-like"/>
    <property type="match status" value="1"/>
</dbReference>
<dbReference type="PROSITE" id="PS50926">
    <property type="entry name" value="TRAM"/>
    <property type="match status" value="1"/>
</dbReference>
<dbReference type="PANTHER" id="PTHR11603">
    <property type="entry name" value="AAA FAMILY ATPASE"/>
    <property type="match status" value="1"/>
</dbReference>
<comment type="cofactor">
    <cofactor evidence="1">
        <name>Mg(2+)</name>
        <dbReference type="ChEBI" id="CHEBI:18420"/>
    </cofactor>
</comment>
<evidence type="ECO:0000256" key="6">
    <source>
        <dbReference type="SAM" id="Phobius"/>
    </source>
</evidence>
<keyword evidence="6" id="KW-1133">Transmembrane helix</keyword>
<keyword evidence="2" id="KW-0540">Nuclease</keyword>
<keyword evidence="6" id="KW-0812">Transmembrane</keyword>
<dbReference type="GO" id="GO:0004518">
    <property type="term" value="F:nuclease activity"/>
    <property type="evidence" value="ECO:0007669"/>
    <property type="project" value="UniProtKB-KW"/>
</dbReference>
<feature type="transmembrane region" description="Helical" evidence="6">
    <location>
        <begin position="41"/>
        <end position="68"/>
    </location>
</feature>
<dbReference type="InterPro" id="IPR052041">
    <property type="entry name" value="Nucleic_acid_metab_PIN/TRAM"/>
</dbReference>
<sequence>MSVNNVSRIVGCLIAIGTIFSYYMWQLSHAVPGKESLPWQWIIGIALIAGVFAFVITPYVTVIPYVWMRDKIRKAAASDLVAAAIGLTVGLIISALLAIPLNSLPEPLGHLLPFVGAVLFGWLGVASAVMRKSDLAHLFQGMWQRRRDRDRDEENERDRKKDRDKDKAKAQHPPSPILLDTSTIIDGRIADISQTGFISGTLTVPRFVLNELQRIADSADTMRRNRGRRGLEILNRLQKDATVPIEIIDTDVEGINDVDGKLVKMAKDLHCPIITNDFNLNRVAELQGVKVLNINELANAIKPVLLPGEDLHIKIMQDGKELGQGVGYLDDGTMIVVENGRQYMNMTIEVTVTRVLQTVAGRMIFAHPKQPQSQQQTNTASPPSVPQATRQRQA</sequence>
<dbReference type="SUPFAM" id="SSF88723">
    <property type="entry name" value="PIN domain-like"/>
    <property type="match status" value="1"/>
</dbReference>
<evidence type="ECO:0000256" key="1">
    <source>
        <dbReference type="ARBA" id="ARBA00001946"/>
    </source>
</evidence>
<dbReference type="InterPro" id="IPR002792">
    <property type="entry name" value="TRAM_dom"/>
</dbReference>
<feature type="transmembrane region" description="Helical" evidence="6">
    <location>
        <begin position="7"/>
        <end position="25"/>
    </location>
</feature>
<dbReference type="AlphaFoldDB" id="A0A326UV66"/>
<dbReference type="PANTHER" id="PTHR11603:SF147">
    <property type="entry name" value="MEMBRANE PROTEIN"/>
    <property type="match status" value="1"/>
</dbReference>
<proteinExistence type="predicted"/>
<dbReference type="SUPFAM" id="SSF103473">
    <property type="entry name" value="MFS general substrate transporter"/>
    <property type="match status" value="1"/>
</dbReference>
<comment type="caution">
    <text evidence="8">The sequence shown here is derived from an EMBL/GenBank/DDBJ whole genome shotgun (WGS) entry which is preliminary data.</text>
</comment>
<dbReference type="Pfam" id="PF01850">
    <property type="entry name" value="PIN"/>
    <property type="match status" value="1"/>
</dbReference>
<evidence type="ECO:0000256" key="3">
    <source>
        <dbReference type="ARBA" id="ARBA00022801"/>
    </source>
</evidence>
<name>A0A326UV66_THEHA</name>
<dbReference type="InterPro" id="IPR036259">
    <property type="entry name" value="MFS_trans_sf"/>
</dbReference>
<feature type="domain" description="TRAM" evidence="7">
    <location>
        <begin position="304"/>
        <end position="365"/>
    </location>
</feature>
<feature type="compositionally biased region" description="Basic and acidic residues" evidence="5">
    <location>
        <begin position="147"/>
        <end position="169"/>
    </location>
</feature>
<dbReference type="SMART" id="SM00670">
    <property type="entry name" value="PINc"/>
    <property type="match status" value="1"/>
</dbReference>
<evidence type="ECO:0000259" key="7">
    <source>
        <dbReference type="PROSITE" id="PS50926"/>
    </source>
</evidence>